<feature type="compositionally biased region" description="Pro residues" evidence="1">
    <location>
        <begin position="60"/>
        <end position="71"/>
    </location>
</feature>
<name>A0A3Q9FDT1_9BURK</name>
<sequence>MERILASTELILNVIYAMIHAIRTLTGNLADSSFETGARLPKIGAVVGSARRIASCRPPRAMPPDDTPTPPVTMSVLC</sequence>
<evidence type="ECO:0000313" key="2">
    <source>
        <dbReference type="EMBL" id="AZQ55362.1"/>
    </source>
</evidence>
<evidence type="ECO:0000313" key="3">
    <source>
        <dbReference type="Proteomes" id="UP000277191"/>
    </source>
</evidence>
<organism evidence="2 3">
    <name type="scientific">Burkholderia cenocepacia</name>
    <dbReference type="NCBI Taxonomy" id="95486"/>
    <lineage>
        <taxon>Bacteria</taxon>
        <taxon>Pseudomonadati</taxon>
        <taxon>Pseudomonadota</taxon>
        <taxon>Betaproteobacteria</taxon>
        <taxon>Burkholderiales</taxon>
        <taxon>Burkholderiaceae</taxon>
        <taxon>Burkholderia</taxon>
        <taxon>Burkholderia cepacia complex</taxon>
    </lineage>
</organism>
<feature type="region of interest" description="Disordered" evidence="1">
    <location>
        <begin position="56"/>
        <end position="78"/>
    </location>
</feature>
<proteinExistence type="predicted"/>
<evidence type="ECO:0000256" key="1">
    <source>
        <dbReference type="SAM" id="MobiDB-lite"/>
    </source>
</evidence>
<protein>
    <submittedName>
        <fullName evidence="2">Uncharacterized protein</fullName>
    </submittedName>
</protein>
<dbReference type="Proteomes" id="UP000277191">
    <property type="component" value="Chromosome 3"/>
</dbReference>
<accession>A0A3Q9FDT1</accession>
<dbReference type="EMBL" id="CP034547">
    <property type="protein sequence ID" value="AZQ55362.1"/>
    <property type="molecule type" value="Genomic_DNA"/>
</dbReference>
<reference evidence="2 3" key="1">
    <citation type="submission" date="2018-12" db="EMBL/GenBank/DDBJ databases">
        <title>Cadmium resistance mechanism in endophytic bacteria Burkholderia cenocepacia YG-3.</title>
        <authorList>
            <person name="Zhang X."/>
            <person name="Wang X."/>
            <person name="Zhu Y."/>
        </authorList>
    </citation>
    <scope>NUCLEOTIDE SEQUENCE [LARGE SCALE GENOMIC DNA]</scope>
    <source>
        <strain evidence="2 3">YG-3</strain>
    </source>
</reference>
<dbReference type="AlphaFoldDB" id="A0A3Q9FDT1"/>
<gene>
    <name evidence="2" type="ORF">D5R55_31455</name>
</gene>